<dbReference type="GO" id="GO:0005634">
    <property type="term" value="C:nucleus"/>
    <property type="evidence" value="ECO:0007669"/>
    <property type="project" value="TreeGrafter"/>
</dbReference>
<evidence type="ECO:0000256" key="10">
    <source>
        <dbReference type="ARBA" id="ARBA00022777"/>
    </source>
</evidence>
<feature type="region of interest" description="Disordered" evidence="19">
    <location>
        <begin position="752"/>
        <end position="776"/>
    </location>
</feature>
<feature type="region of interest" description="Disordered" evidence="19">
    <location>
        <begin position="503"/>
        <end position="523"/>
    </location>
</feature>
<keyword evidence="9 18" id="KW-0547">Nucleotide-binding</keyword>
<evidence type="ECO:0000256" key="11">
    <source>
        <dbReference type="ARBA" id="ARBA00022840"/>
    </source>
</evidence>
<evidence type="ECO:0000256" key="1">
    <source>
        <dbReference type="ARBA" id="ARBA00001936"/>
    </source>
</evidence>
<comment type="cofactor">
    <cofactor evidence="2">
        <name>Mg(2+)</name>
        <dbReference type="ChEBI" id="CHEBI:18420"/>
    </cofactor>
</comment>
<dbReference type="STRING" id="7574.A0A1S3KIN1"/>
<evidence type="ECO:0000256" key="8">
    <source>
        <dbReference type="ARBA" id="ARBA00022723"/>
    </source>
</evidence>
<keyword evidence="13" id="KW-0829">Tyrosine-protein kinase</keyword>
<organism evidence="21 22">
    <name type="scientific">Lingula anatina</name>
    <name type="common">Brachiopod</name>
    <name type="synonym">Lingula unguis</name>
    <dbReference type="NCBI Taxonomy" id="7574"/>
    <lineage>
        <taxon>Eukaryota</taxon>
        <taxon>Metazoa</taxon>
        <taxon>Spiralia</taxon>
        <taxon>Lophotrochozoa</taxon>
        <taxon>Brachiopoda</taxon>
        <taxon>Linguliformea</taxon>
        <taxon>Lingulata</taxon>
        <taxon>Lingulida</taxon>
        <taxon>Linguloidea</taxon>
        <taxon>Lingulidae</taxon>
        <taxon>Lingula</taxon>
    </lineage>
</organism>
<keyword evidence="11 18" id="KW-0067">ATP-binding</keyword>
<dbReference type="Gene3D" id="1.10.510.10">
    <property type="entry name" value="Transferase(Phosphotransferase) domain 1"/>
    <property type="match status" value="1"/>
</dbReference>
<dbReference type="PROSITE" id="PS00107">
    <property type="entry name" value="PROTEIN_KINASE_ATP"/>
    <property type="match status" value="1"/>
</dbReference>
<keyword evidence="5" id="KW-0723">Serine/threonine-protein kinase</keyword>
<evidence type="ECO:0000256" key="19">
    <source>
        <dbReference type="SAM" id="MobiDB-lite"/>
    </source>
</evidence>
<evidence type="ECO:0000256" key="15">
    <source>
        <dbReference type="ARBA" id="ARBA00049003"/>
    </source>
</evidence>
<dbReference type="InterPro" id="IPR050940">
    <property type="entry name" value="Actin_reg-Ser/Thr_kinase"/>
</dbReference>
<keyword evidence="21" id="KW-1185">Reference proteome</keyword>
<dbReference type="GO" id="GO:0030036">
    <property type="term" value="P:actin cytoskeleton organization"/>
    <property type="evidence" value="ECO:0007669"/>
    <property type="project" value="TreeGrafter"/>
</dbReference>
<dbReference type="InterPro" id="IPR011009">
    <property type="entry name" value="Kinase-like_dom_sf"/>
</dbReference>
<feature type="compositionally biased region" description="Basic and acidic residues" evidence="19">
    <location>
        <begin position="27"/>
        <end position="46"/>
    </location>
</feature>
<dbReference type="PANTHER" id="PTHR46485:SF5">
    <property type="entry name" value="CENTER DIVIDER, ISOFORM A"/>
    <property type="match status" value="1"/>
</dbReference>
<dbReference type="GO" id="GO:0005524">
    <property type="term" value="F:ATP binding"/>
    <property type="evidence" value="ECO:0007669"/>
    <property type="project" value="UniProtKB-UniRule"/>
</dbReference>
<evidence type="ECO:0000256" key="12">
    <source>
        <dbReference type="ARBA" id="ARBA00022842"/>
    </source>
</evidence>
<evidence type="ECO:0000256" key="2">
    <source>
        <dbReference type="ARBA" id="ARBA00001946"/>
    </source>
</evidence>
<keyword evidence="7" id="KW-0808">Transferase</keyword>
<feature type="compositionally biased region" description="Low complexity" evidence="19">
    <location>
        <begin position="511"/>
        <end position="521"/>
    </location>
</feature>
<dbReference type="InterPro" id="IPR001245">
    <property type="entry name" value="Ser-Thr/Tyr_kinase_cat_dom"/>
</dbReference>
<dbReference type="PRINTS" id="PR00109">
    <property type="entry name" value="TYRKINASE"/>
</dbReference>
<keyword evidence="12" id="KW-0460">Magnesium</keyword>
<dbReference type="InterPro" id="IPR008266">
    <property type="entry name" value="Tyr_kinase_AS"/>
</dbReference>
<evidence type="ECO:0000259" key="20">
    <source>
        <dbReference type="PROSITE" id="PS50011"/>
    </source>
</evidence>
<keyword evidence="6" id="KW-0597">Phosphoprotein</keyword>
<dbReference type="GO" id="GO:0004712">
    <property type="term" value="F:protein serine/threonine/tyrosine kinase activity"/>
    <property type="evidence" value="ECO:0007669"/>
    <property type="project" value="UniProtKB-EC"/>
</dbReference>
<name>A0A1S3KIN1_LINAN</name>
<dbReference type="FunFam" id="1.10.510.10:FF:000202">
    <property type="entry name" value="Dual specificity testis-specific protein kinase 2"/>
    <property type="match status" value="1"/>
</dbReference>
<evidence type="ECO:0000256" key="4">
    <source>
        <dbReference type="ARBA" id="ARBA00013203"/>
    </source>
</evidence>
<dbReference type="SUPFAM" id="SSF56112">
    <property type="entry name" value="Protein kinase-like (PK-like)"/>
    <property type="match status" value="1"/>
</dbReference>
<evidence type="ECO:0000256" key="13">
    <source>
        <dbReference type="ARBA" id="ARBA00023137"/>
    </source>
</evidence>
<feature type="region of interest" description="Disordered" evidence="19">
    <location>
        <begin position="1"/>
        <end position="93"/>
    </location>
</feature>
<evidence type="ECO:0000256" key="9">
    <source>
        <dbReference type="ARBA" id="ARBA00022741"/>
    </source>
</evidence>
<dbReference type="GO" id="GO:0004674">
    <property type="term" value="F:protein serine/threonine kinase activity"/>
    <property type="evidence" value="ECO:0007669"/>
    <property type="project" value="UniProtKB-KW"/>
</dbReference>
<proteinExistence type="inferred from homology"/>
<sequence length="776" mass="87140">MSTRHQFRMNLNELMPRRVPSVGNGRSLDRELSPKSTKVDPKKTSREWSPTLTRQDLDNAKERPPKPGKLDIENSNSPARREGSAAHSCQSLTPGPGASCTALKHAVASLNRLDDFYCENLGSGFFSEVYKVTHKMTGKVMVLKMNTSFSNRPNVLREVQLMNKMSHPNILRFMGVCVHQGQLHALTEYMDGGSLEQVLASDEELPWLVRIRLATDIAQGMKYLHSRGVLHRDLTSKNVLIRRGEDKLTAVIGDFGLAAKIPDPLNENEKLSIVGSPYWMAPECLRGERYFEKADVFSYGIVLCEMIARIPADPDILPRTQTFGLDYVAFSEMVGDCPLDFLQLTFTCCQMDVKKRPSFQELIEPLNEIETHAMNIDQERKEQLFIDTDQITVEDFSENGNLLMLSSNLSAMKRSRSHEDHLSTPTDVSEMHNVKVRGMDRLTKSGNLMVPHSCIEMPVTPQIIGQAMMKEDPFYTPTKNNPFASYHKFKDGRKLLGAPRRDFSTSYNVQSPGPTSPSGSSNIISQDEYAAYSRLIRQQWGRKCYSVPNSPTLVRKFFFIGANTQPQTISSECVEPLTCQPSSPEKENFGEDLLSELQDHDESGSVDSALGIKTQSQKLSRSSKKVYRIRQLSMDSNLIQPIHATIPLASPKLSTPTTSEALPELHIVEHDRGSRSCSSSESFMSFDDSSTALSPASSLSSYGPDLDQDFWHSRATAEGLDGETKPKSTRSIVAERTKYFQQKFENRKEYRESYSSSSYSFVPKGKNQGNKWDGEK</sequence>
<accession>A0A1S3KIN1</accession>
<evidence type="ECO:0000256" key="3">
    <source>
        <dbReference type="ARBA" id="ARBA00005843"/>
    </source>
</evidence>
<keyword evidence="14" id="KW-0464">Manganese</keyword>
<dbReference type="GO" id="GO:0046872">
    <property type="term" value="F:metal ion binding"/>
    <property type="evidence" value="ECO:0007669"/>
    <property type="project" value="UniProtKB-KW"/>
</dbReference>
<feature type="binding site" evidence="18">
    <location>
        <position position="144"/>
    </location>
    <ligand>
        <name>ATP</name>
        <dbReference type="ChEBI" id="CHEBI:30616"/>
    </ligand>
</feature>
<keyword evidence="10 22" id="KW-0418">Kinase</keyword>
<comment type="catalytic activity">
    <reaction evidence="15">
        <text>L-seryl-[protein] + ATP = O-phospho-L-seryl-[protein] + ADP + H(+)</text>
        <dbReference type="Rhea" id="RHEA:17989"/>
        <dbReference type="Rhea" id="RHEA-COMP:9863"/>
        <dbReference type="Rhea" id="RHEA-COMP:11604"/>
        <dbReference type="ChEBI" id="CHEBI:15378"/>
        <dbReference type="ChEBI" id="CHEBI:29999"/>
        <dbReference type="ChEBI" id="CHEBI:30616"/>
        <dbReference type="ChEBI" id="CHEBI:83421"/>
        <dbReference type="ChEBI" id="CHEBI:456216"/>
        <dbReference type="EC" id="2.7.12.1"/>
    </reaction>
</comment>
<dbReference type="PANTHER" id="PTHR46485">
    <property type="entry name" value="LIM DOMAIN KINASE 1"/>
    <property type="match status" value="1"/>
</dbReference>
<comment type="catalytic activity">
    <reaction evidence="17">
        <text>L-tyrosyl-[protein] + ATP = O-phospho-L-tyrosyl-[protein] + ADP + H(+)</text>
        <dbReference type="Rhea" id="RHEA:10596"/>
        <dbReference type="Rhea" id="RHEA-COMP:10136"/>
        <dbReference type="Rhea" id="RHEA-COMP:20101"/>
        <dbReference type="ChEBI" id="CHEBI:15378"/>
        <dbReference type="ChEBI" id="CHEBI:30616"/>
        <dbReference type="ChEBI" id="CHEBI:46858"/>
        <dbReference type="ChEBI" id="CHEBI:61978"/>
        <dbReference type="ChEBI" id="CHEBI:456216"/>
        <dbReference type="EC" id="2.7.12.1"/>
    </reaction>
</comment>
<evidence type="ECO:0000313" key="22">
    <source>
        <dbReference type="RefSeq" id="XP_013422066.1"/>
    </source>
</evidence>
<dbReference type="AlphaFoldDB" id="A0A1S3KIN1"/>
<protein>
    <recommendedName>
        <fullName evidence="4">dual-specificity kinase</fullName>
        <ecNumber evidence="4">2.7.12.1</ecNumber>
    </recommendedName>
</protein>
<dbReference type="PROSITE" id="PS00109">
    <property type="entry name" value="PROTEIN_KINASE_TYR"/>
    <property type="match status" value="1"/>
</dbReference>
<evidence type="ECO:0000256" key="6">
    <source>
        <dbReference type="ARBA" id="ARBA00022553"/>
    </source>
</evidence>
<evidence type="ECO:0000313" key="21">
    <source>
        <dbReference type="Proteomes" id="UP000085678"/>
    </source>
</evidence>
<evidence type="ECO:0000256" key="5">
    <source>
        <dbReference type="ARBA" id="ARBA00022527"/>
    </source>
</evidence>
<dbReference type="OrthoDB" id="20134at2759"/>
<dbReference type="Pfam" id="PF07714">
    <property type="entry name" value="PK_Tyr_Ser-Thr"/>
    <property type="match status" value="1"/>
</dbReference>
<dbReference type="InterPro" id="IPR000719">
    <property type="entry name" value="Prot_kinase_dom"/>
</dbReference>
<reference evidence="22" key="1">
    <citation type="submission" date="2025-08" db="UniProtKB">
        <authorList>
            <consortium name="RefSeq"/>
        </authorList>
    </citation>
    <scope>IDENTIFICATION</scope>
    <source>
        <tissue evidence="22">Gonads</tissue>
    </source>
</reference>
<dbReference type="Proteomes" id="UP000085678">
    <property type="component" value="Unplaced"/>
</dbReference>
<evidence type="ECO:0000256" key="14">
    <source>
        <dbReference type="ARBA" id="ARBA00023211"/>
    </source>
</evidence>
<gene>
    <name evidence="22" type="primary">LOC106182007</name>
</gene>
<dbReference type="Gene3D" id="3.30.200.20">
    <property type="entry name" value="Phosphorylase Kinase, domain 1"/>
    <property type="match status" value="1"/>
</dbReference>
<comment type="similarity">
    <text evidence="3">Belongs to the protein kinase superfamily. TKL Ser/Thr protein kinase family.</text>
</comment>
<feature type="domain" description="Protein kinase" evidence="20">
    <location>
        <begin position="115"/>
        <end position="375"/>
    </location>
</feature>
<dbReference type="RefSeq" id="XP_013422066.1">
    <property type="nucleotide sequence ID" value="XM_013566612.1"/>
</dbReference>
<dbReference type="InParanoid" id="A0A1S3KIN1"/>
<evidence type="ECO:0000256" key="17">
    <source>
        <dbReference type="ARBA" id="ARBA00051680"/>
    </source>
</evidence>
<dbReference type="GeneID" id="106182007"/>
<dbReference type="GO" id="GO:0005737">
    <property type="term" value="C:cytoplasm"/>
    <property type="evidence" value="ECO:0007669"/>
    <property type="project" value="TreeGrafter"/>
</dbReference>
<comment type="catalytic activity">
    <reaction evidence="16">
        <text>L-threonyl-[protein] + ATP = O-phospho-L-threonyl-[protein] + ADP + H(+)</text>
        <dbReference type="Rhea" id="RHEA:46608"/>
        <dbReference type="Rhea" id="RHEA-COMP:11060"/>
        <dbReference type="Rhea" id="RHEA-COMP:11605"/>
        <dbReference type="ChEBI" id="CHEBI:15378"/>
        <dbReference type="ChEBI" id="CHEBI:30013"/>
        <dbReference type="ChEBI" id="CHEBI:30616"/>
        <dbReference type="ChEBI" id="CHEBI:61977"/>
        <dbReference type="ChEBI" id="CHEBI:456216"/>
        <dbReference type="EC" id="2.7.12.1"/>
    </reaction>
</comment>
<dbReference type="KEGG" id="lak:106182007"/>
<feature type="compositionally biased region" description="Basic and acidic residues" evidence="19">
    <location>
        <begin position="55"/>
        <end position="72"/>
    </location>
</feature>
<keyword evidence="8" id="KW-0479">Metal-binding</keyword>
<comment type="cofactor">
    <cofactor evidence="1">
        <name>Mn(2+)</name>
        <dbReference type="ChEBI" id="CHEBI:29035"/>
    </cofactor>
</comment>
<dbReference type="InterPro" id="IPR017441">
    <property type="entry name" value="Protein_kinase_ATP_BS"/>
</dbReference>
<evidence type="ECO:0000256" key="16">
    <source>
        <dbReference type="ARBA" id="ARBA00049308"/>
    </source>
</evidence>
<dbReference type="GO" id="GO:0004713">
    <property type="term" value="F:protein tyrosine kinase activity"/>
    <property type="evidence" value="ECO:0007669"/>
    <property type="project" value="UniProtKB-KW"/>
</dbReference>
<dbReference type="FunFam" id="3.30.200.20:FF:000134">
    <property type="entry name" value="Dual specificity testis-specific protein kinase 2"/>
    <property type="match status" value="1"/>
</dbReference>
<dbReference type="EC" id="2.7.12.1" evidence="4"/>
<dbReference type="PROSITE" id="PS50011">
    <property type="entry name" value="PROTEIN_KINASE_DOM"/>
    <property type="match status" value="1"/>
</dbReference>
<evidence type="ECO:0000256" key="7">
    <source>
        <dbReference type="ARBA" id="ARBA00022679"/>
    </source>
</evidence>
<evidence type="ECO:0000256" key="18">
    <source>
        <dbReference type="PROSITE-ProRule" id="PRU10141"/>
    </source>
</evidence>